<keyword evidence="3" id="KW-1185">Reference proteome</keyword>
<dbReference type="Proteomes" id="UP000234254">
    <property type="component" value="Unassembled WGS sequence"/>
</dbReference>
<dbReference type="OrthoDB" id="5409998at2759"/>
<evidence type="ECO:0000256" key="1">
    <source>
        <dbReference type="SAM" id="MobiDB-lite"/>
    </source>
</evidence>
<feature type="compositionally biased region" description="Polar residues" evidence="1">
    <location>
        <begin position="217"/>
        <end position="229"/>
    </location>
</feature>
<proteinExistence type="predicted"/>
<sequence length="323" mass="34511">MATTNYADPESLGVLATMVNKSLVETGRFFRAAGSTQARTQLKRTIPVAHEEFQNALDNLSEQIFIAKAFLERDYEAVLAQKSALQPAQDTVMDETDIKQDPEPAPSQPEMESASAVAEKDAPGQTEQPEVATAEEAAPVKQENQPVKQEPENNDEPAAAAPDQSPNKPEEISFHSMLNDNSAPNEFDLNLDFGDDDLGNENFLSGSNFANAVDGTNGHTNENDPSANTAMELPGAGASGPAGGDVFDLDLQKTDTPGGENSNQQPDAQIGSNTEDIIGPGESSFDDLFMENDNFGGEAGGDPNLLEGDDLMNITEIDDNWFS</sequence>
<evidence type="ECO:0000313" key="2">
    <source>
        <dbReference type="EMBL" id="PKY08766.1"/>
    </source>
</evidence>
<gene>
    <name evidence="2" type="ORF">P168DRAFT_314824</name>
</gene>
<protein>
    <submittedName>
        <fullName evidence="2">Uncharacterized protein</fullName>
    </submittedName>
</protein>
<organism evidence="2 3">
    <name type="scientific">Aspergillus campestris (strain IBT 28561)</name>
    <dbReference type="NCBI Taxonomy" id="1392248"/>
    <lineage>
        <taxon>Eukaryota</taxon>
        <taxon>Fungi</taxon>
        <taxon>Dikarya</taxon>
        <taxon>Ascomycota</taxon>
        <taxon>Pezizomycotina</taxon>
        <taxon>Eurotiomycetes</taxon>
        <taxon>Eurotiomycetidae</taxon>
        <taxon>Eurotiales</taxon>
        <taxon>Aspergillaceae</taxon>
        <taxon>Aspergillus</taxon>
        <taxon>Aspergillus subgen. Circumdati</taxon>
    </lineage>
</organism>
<feature type="region of interest" description="Disordered" evidence="1">
    <location>
        <begin position="83"/>
        <end position="308"/>
    </location>
</feature>
<accession>A0A2I1DFX5</accession>
<comment type="caution">
    <text evidence="2">The sequence shown here is derived from an EMBL/GenBank/DDBJ whole genome shotgun (WGS) entry which is preliminary data.</text>
</comment>
<dbReference type="GeneID" id="36547362"/>
<dbReference type="EMBL" id="MSFM01000001">
    <property type="protein sequence ID" value="PKY08766.1"/>
    <property type="molecule type" value="Genomic_DNA"/>
</dbReference>
<reference evidence="2" key="1">
    <citation type="submission" date="2016-12" db="EMBL/GenBank/DDBJ databases">
        <title>The genomes of Aspergillus section Nigri reveals drivers in fungal speciation.</title>
        <authorList>
            <consortium name="DOE Joint Genome Institute"/>
            <person name="Vesth T.C."/>
            <person name="Nybo J."/>
            <person name="Theobald S."/>
            <person name="Brandl J."/>
            <person name="Frisvad J.C."/>
            <person name="Nielsen K.F."/>
            <person name="Lyhne E.K."/>
            <person name="Kogle M.E."/>
            <person name="Kuo A."/>
            <person name="Riley R."/>
            <person name="Clum A."/>
            <person name="Nolan M."/>
            <person name="Lipzen A."/>
            <person name="Salamov A."/>
            <person name="Henrissat B."/>
            <person name="Wiebenga A."/>
            <person name="De vries R.P."/>
            <person name="Grigoriev I.V."/>
            <person name="Mortensen U.H."/>
            <person name="Andersen M.R."/>
            <person name="Baker S.E."/>
        </authorList>
    </citation>
    <scope>NUCLEOTIDE SEQUENCE</scope>
    <source>
        <strain evidence="2">IBT 28561</strain>
    </source>
</reference>
<feature type="compositionally biased region" description="Low complexity" evidence="1">
    <location>
        <begin position="125"/>
        <end position="140"/>
    </location>
</feature>
<dbReference type="AlphaFoldDB" id="A0A2I1DFX5"/>
<evidence type="ECO:0000313" key="3">
    <source>
        <dbReference type="Proteomes" id="UP000234254"/>
    </source>
</evidence>
<dbReference type="RefSeq" id="XP_024697360.1">
    <property type="nucleotide sequence ID" value="XM_024839838.1"/>
</dbReference>
<name>A0A2I1DFX5_ASPC2</name>
<feature type="compositionally biased region" description="Polar residues" evidence="1">
    <location>
        <begin position="259"/>
        <end position="275"/>
    </location>
</feature>
<dbReference type="VEuPathDB" id="FungiDB:P168DRAFT_314824"/>